<name>A0A850QBU8_9BURK</name>
<dbReference type="EMBL" id="JABXYJ010000001">
    <property type="protein sequence ID" value="NVO76267.1"/>
    <property type="molecule type" value="Genomic_DNA"/>
</dbReference>
<dbReference type="RefSeq" id="WP_176801561.1">
    <property type="nucleotide sequence ID" value="NZ_JABXYJ010000001.1"/>
</dbReference>
<dbReference type="Proteomes" id="UP000588051">
    <property type="component" value="Unassembled WGS sequence"/>
</dbReference>
<accession>A0A850QBU8</accession>
<reference evidence="1 2" key="1">
    <citation type="submission" date="2020-06" db="EMBL/GenBank/DDBJ databases">
        <authorList>
            <person name="Qiu C."/>
            <person name="Liu Z."/>
        </authorList>
    </citation>
    <scope>NUCLEOTIDE SEQUENCE [LARGE SCALE GENOMIC DNA]</scope>
    <source>
        <strain evidence="1 2">EM 1</strain>
    </source>
</reference>
<keyword evidence="2" id="KW-1185">Reference proteome</keyword>
<dbReference type="AlphaFoldDB" id="A0A850QBU8"/>
<evidence type="ECO:0000313" key="1">
    <source>
        <dbReference type="EMBL" id="NVO76267.1"/>
    </source>
</evidence>
<gene>
    <name evidence="1" type="ORF">HV832_00290</name>
</gene>
<evidence type="ECO:0000313" key="2">
    <source>
        <dbReference type="Proteomes" id="UP000588051"/>
    </source>
</evidence>
<protein>
    <submittedName>
        <fullName evidence="1">Uncharacterized protein</fullName>
    </submittedName>
</protein>
<organism evidence="1 2">
    <name type="scientific">Undibacterium oligocarboniphilum</name>
    <dbReference type="NCBI Taxonomy" id="666702"/>
    <lineage>
        <taxon>Bacteria</taxon>
        <taxon>Pseudomonadati</taxon>
        <taxon>Pseudomonadota</taxon>
        <taxon>Betaproteobacteria</taxon>
        <taxon>Burkholderiales</taxon>
        <taxon>Oxalobacteraceae</taxon>
        <taxon>Undibacterium</taxon>
    </lineage>
</organism>
<proteinExistence type="predicted"/>
<comment type="caution">
    <text evidence="1">The sequence shown here is derived from an EMBL/GenBank/DDBJ whole genome shotgun (WGS) entry which is preliminary data.</text>
</comment>
<sequence>MTSTPHPMIFFIRNPLCFCYPLQRSRLTIADKAYDPSRNYQFIDFQYRSTGEEGMLNGVCHGEEQKKKPTVIANDGFLLVPAAGIELAT</sequence>